<evidence type="ECO:0000259" key="2">
    <source>
        <dbReference type="Pfam" id="PF02517"/>
    </source>
</evidence>
<feature type="transmembrane region" description="Helical" evidence="1">
    <location>
        <begin position="45"/>
        <end position="62"/>
    </location>
</feature>
<sequence length="256" mass="29028">MQFNRLTVNIATLLLFGVVQTIAIIPNSLYADSDLSKITRLEISLTWMATTAIISVLLLWYMNSNIKNPTRLEKQTKEPWVYVIFWCIAGIFLAMFGQVIAALVNTYILNQPMESGNTQNLMKIAQESHILIIYIVLAGPILEELIFRKLIFGEIYNMIKAPKWLSFIIAVLVSSFVFSLAHSDPAHTLIYVVMGTVFSGLYVLTKRIIVPMIAHMGMNGIVVLGQIVFKDQLNEQIEKQSQISNLIYHTIIHMYS</sequence>
<dbReference type="GO" id="GO:0080120">
    <property type="term" value="P:CAAX-box protein maturation"/>
    <property type="evidence" value="ECO:0007669"/>
    <property type="project" value="UniProtKB-ARBA"/>
</dbReference>
<keyword evidence="1" id="KW-0472">Membrane</keyword>
<keyword evidence="3" id="KW-0378">Hydrolase</keyword>
<dbReference type="OrthoDB" id="2194912at2"/>
<proteinExistence type="predicted"/>
<feature type="transmembrane region" description="Helical" evidence="1">
    <location>
        <begin position="164"/>
        <end position="182"/>
    </location>
</feature>
<dbReference type="GO" id="GO:0006508">
    <property type="term" value="P:proteolysis"/>
    <property type="evidence" value="ECO:0007669"/>
    <property type="project" value="UniProtKB-KW"/>
</dbReference>
<dbReference type="Proteomes" id="UP000241209">
    <property type="component" value="Unassembled WGS sequence"/>
</dbReference>
<evidence type="ECO:0000313" key="3">
    <source>
        <dbReference type="EMBL" id="PTI28931.1"/>
    </source>
</evidence>
<dbReference type="InterPro" id="IPR003675">
    <property type="entry name" value="Rce1/LyrA-like_dom"/>
</dbReference>
<feature type="domain" description="CAAX prenyl protease 2/Lysostaphin resistance protein A-like" evidence="2">
    <location>
        <begin position="129"/>
        <end position="220"/>
    </location>
</feature>
<dbReference type="GO" id="GO:0008237">
    <property type="term" value="F:metallopeptidase activity"/>
    <property type="evidence" value="ECO:0007669"/>
    <property type="project" value="UniProtKB-KW"/>
</dbReference>
<organism evidence="3 4">
    <name type="scientific">Mammaliicoccus vitulinus</name>
    <dbReference type="NCBI Taxonomy" id="71237"/>
    <lineage>
        <taxon>Bacteria</taxon>
        <taxon>Bacillati</taxon>
        <taxon>Bacillota</taxon>
        <taxon>Bacilli</taxon>
        <taxon>Bacillales</taxon>
        <taxon>Staphylococcaceae</taxon>
        <taxon>Mammaliicoccus</taxon>
    </lineage>
</organism>
<gene>
    <name evidence="3" type="ORF">BU072_10165</name>
</gene>
<dbReference type="GO" id="GO:0004175">
    <property type="term" value="F:endopeptidase activity"/>
    <property type="evidence" value="ECO:0007669"/>
    <property type="project" value="UniProtKB-ARBA"/>
</dbReference>
<dbReference type="InterPro" id="IPR052710">
    <property type="entry name" value="CAAX_protease"/>
</dbReference>
<dbReference type="AlphaFoldDB" id="A0A2T4PRV7"/>
<evidence type="ECO:0000256" key="1">
    <source>
        <dbReference type="SAM" id="Phobius"/>
    </source>
</evidence>
<dbReference type="Pfam" id="PF02517">
    <property type="entry name" value="Rce1-like"/>
    <property type="match status" value="1"/>
</dbReference>
<evidence type="ECO:0000313" key="4">
    <source>
        <dbReference type="Proteomes" id="UP000241209"/>
    </source>
</evidence>
<feature type="transmembrane region" description="Helical" evidence="1">
    <location>
        <begin position="188"/>
        <end position="205"/>
    </location>
</feature>
<dbReference type="STRING" id="1167632.GCA_000286335_02229"/>
<dbReference type="EMBL" id="PZFK01000021">
    <property type="protein sequence ID" value="PTI28931.1"/>
    <property type="molecule type" value="Genomic_DNA"/>
</dbReference>
<feature type="transmembrane region" description="Helical" evidence="1">
    <location>
        <begin position="83"/>
        <end position="109"/>
    </location>
</feature>
<accession>A0A2T4PRV7</accession>
<feature type="transmembrane region" description="Helical" evidence="1">
    <location>
        <begin position="129"/>
        <end position="152"/>
    </location>
</feature>
<dbReference type="NCBIfam" id="NF046050">
    <property type="entry name" value="CPBP_fam_MroQ"/>
    <property type="match status" value="1"/>
</dbReference>
<name>A0A2T4PRV7_9STAP</name>
<dbReference type="PANTHER" id="PTHR36435">
    <property type="entry name" value="SLR1288 PROTEIN"/>
    <property type="match status" value="1"/>
</dbReference>
<dbReference type="RefSeq" id="WP_016912897.1">
    <property type="nucleotide sequence ID" value="NZ_BMDF01000006.1"/>
</dbReference>
<dbReference type="PANTHER" id="PTHR36435:SF6">
    <property type="entry name" value="ABORTIVE INFECTION PROTEIN"/>
    <property type="match status" value="1"/>
</dbReference>
<reference evidence="3 4" key="1">
    <citation type="journal article" date="2016" name="Front. Microbiol.">
        <title>Comprehensive Phylogenetic Analysis of Bovine Non-aureus Staphylococci Species Based on Whole-Genome Sequencing.</title>
        <authorList>
            <person name="Naushad S."/>
            <person name="Barkema H.W."/>
            <person name="Luby C."/>
            <person name="Condas L.A."/>
            <person name="Nobrega D.B."/>
            <person name="Carson D.A."/>
            <person name="De Buck J."/>
        </authorList>
    </citation>
    <scope>NUCLEOTIDE SEQUENCE [LARGE SCALE GENOMIC DNA]</scope>
    <source>
        <strain evidence="3 4">SNUC 2204</strain>
    </source>
</reference>
<keyword evidence="1" id="KW-0812">Transmembrane</keyword>
<dbReference type="GeneID" id="64116971"/>
<comment type="caution">
    <text evidence="3">The sequence shown here is derived from an EMBL/GenBank/DDBJ whole genome shotgun (WGS) entry which is preliminary data.</text>
</comment>
<keyword evidence="3" id="KW-0482">Metalloprotease</keyword>
<keyword evidence="1" id="KW-1133">Transmembrane helix</keyword>
<protein>
    <submittedName>
        <fullName evidence="3">CPBP family intramembrane metalloprotease</fullName>
    </submittedName>
</protein>
<keyword evidence="3" id="KW-0645">Protease</keyword>